<dbReference type="InParanoid" id="A0A2K1QIU0"/>
<evidence type="ECO:0000256" key="2">
    <source>
        <dbReference type="SAM" id="MobiDB-lite"/>
    </source>
</evidence>
<feature type="region of interest" description="Disordered" evidence="2">
    <location>
        <begin position="1333"/>
        <end position="1379"/>
    </location>
</feature>
<feature type="coiled-coil region" evidence="1">
    <location>
        <begin position="1391"/>
        <end position="1418"/>
    </location>
</feature>
<dbReference type="Proteomes" id="UP000243797">
    <property type="component" value="Unassembled WGS sequence"/>
</dbReference>
<proteinExistence type="predicted"/>
<evidence type="ECO:0000313" key="3">
    <source>
        <dbReference type="EMBL" id="PNS14861.1"/>
    </source>
</evidence>
<feature type="region of interest" description="Disordered" evidence="2">
    <location>
        <begin position="950"/>
        <end position="974"/>
    </location>
</feature>
<sequence length="1471" mass="165992">MDNLQKKRRGPRSAQGTELNAGTGPVPLADITLPYSSRNDNINRWNAVKGQLKVRNASEPIFTPVPAKPVHLQFAPVQADRDFRVVAIRQSKHRDGTTSWLGSVADRSRPALQPIALFEDSSIQGSALKDRFCATEADARRVFEYACALINRTLPDISDEGDGKAILAKRMIETLAICAISPQFDFGLVDASLRTRSGPYSWKHPVARFTDKAFQFNVTTGAGVLQRVNISTDYIDWEKLKSLVGSEDAAPDWFYFKMQDKLTGKSKYAHKADALSPEQQVSLRELVRYVQYRCWGYIGSPNAMSWYQGLLIEPYRKSTGQPRTVPGGPCGGQIGWKTERQGRSIRIIPSRVVAAAVIGGSLPAITVFNETDVAAAYVQQRMYLALEKGWGILNMWQAGCLAADVVSFHRPALIDDETMLYSQCECETDVERHQRAHHCMFDFYLRPCIELTVLADGRLICENCLVDASIAEKGWVRVPQLHRLITQAVKQAANKDKRLGGPGSRHKMRASLRAELMKYVSTTDANEWFDAYGGTRSLKDAIYEVVDVEASGRRIKHPLLFTIDAVRPAILVEGQTFYHHPDNIVATTHAANLLKGTSPAIILPILSLARKQCVKEIQGQPQDAHFWRGLNNALDHVFLISQLVPRRRAARLQLKISQSDFDALNKMWMTGRFTGTVLLRGFATRAVQYQKAHRFTQWTPDDHERLSNLHCSIKESSYNVDGLAAPCAEDGAPWLWRRDHQLQDWTWARLFDEFAERYRSMDEFCDPDNEHEETPDTMFLTFLIQWYETGGRDGVFGFELVLYSKHPSSMSVGRSASVDPKSHMRTGWTCLQPSQLSEYNPRLKSIVYQSWSTNELWYNYPKVVLPTLPEIVLDEVPLSTKWYNKPLLTLNQIRFPRTFQDFQGEQTIAAKLSAAAPDPGRDDDPEATRYAEREEDEHAMETITVQNVDSHVPGTTTSSLKAATTSTRDGDTGHEDSVSVAAQVEFPSSRVHINDTAPSTYQLERQYFQQKFDSGDRRFSGPMLRLLDHAGQQARETKDDEDKALVIMLNDIYLSSIIPLGKIASDGDAAWIDDHVVDLVVGTLAAKEHRAPDTVYLSGTTYVWLSLIDQGFTFERMNEFGMELPLATAPHGTRKVAMAYNLQTEAHWVAIAIIFDEANNKGRIQYWNSSVHADPTKTGHYRRSRHILPMFGRWLAESPAVDLPHLDWSAEIEIMPQTQQNDPINCGVLATNAVVRILQGTAPEVRTGADAAIFSEEKRYEYLCLAYRHIMNEDLKDEDYEREKRQRLESNGQHDTMGQETGNDKNRSQDQDNRVEAAIGRKDYRQDQCIEETVSGNHDRQDRNQGTGDNADGSARQGQGIGQQDQNKSPHETAGDQEEDHGLTLISTAAIQQLNRRIDDLTADNRALRDEIAGLKHERQERESFCEALESELRARRQKGKSLRVVLRETIQTMLTAVDESSEKEDNDQEE</sequence>
<accession>A0A2K1QIU0</accession>
<keyword evidence="4" id="KW-1185">Reference proteome</keyword>
<keyword evidence="1" id="KW-0175">Coiled coil</keyword>
<dbReference type="STRING" id="2082308.A0A2K1QIU0"/>
<dbReference type="SUPFAM" id="SSF54001">
    <property type="entry name" value="Cysteine proteinases"/>
    <property type="match status" value="1"/>
</dbReference>
<dbReference type="EMBL" id="NKHZ01000081">
    <property type="protein sequence ID" value="PNS14861.1"/>
    <property type="molecule type" value="Genomic_DNA"/>
</dbReference>
<comment type="caution">
    <text evidence="3">The sequence shown here is derived from an EMBL/GenBank/DDBJ whole genome shotgun (WGS) entry which is preliminary data.</text>
</comment>
<gene>
    <name evidence="3" type="ORF">CAC42_2090</name>
</gene>
<dbReference type="OrthoDB" id="3934537at2759"/>
<protein>
    <submittedName>
        <fullName evidence="3">Beige 1</fullName>
    </submittedName>
</protein>
<feature type="region of interest" description="Disordered" evidence="2">
    <location>
        <begin position="911"/>
        <end position="935"/>
    </location>
</feature>
<name>A0A2K1QIU0_9PEZI</name>
<reference evidence="3 4" key="1">
    <citation type="submission" date="2017-06" db="EMBL/GenBank/DDBJ databases">
        <title>Draft genome sequence of a variant of Elsinoe murrayae.</title>
        <authorList>
            <person name="Cheng Q."/>
        </authorList>
    </citation>
    <scope>NUCLEOTIDE SEQUENCE [LARGE SCALE GENOMIC DNA]</scope>
    <source>
        <strain evidence="3 4">CQ-2017a</strain>
    </source>
</reference>
<evidence type="ECO:0000256" key="1">
    <source>
        <dbReference type="SAM" id="Coils"/>
    </source>
</evidence>
<feature type="compositionally biased region" description="Basic and acidic residues" evidence="2">
    <location>
        <begin position="1302"/>
        <end position="1313"/>
    </location>
</feature>
<feature type="compositionally biased region" description="Low complexity" evidence="2">
    <location>
        <begin position="955"/>
        <end position="967"/>
    </location>
</feature>
<dbReference type="InterPro" id="IPR038765">
    <property type="entry name" value="Papain-like_cys_pep_sf"/>
</dbReference>
<evidence type="ECO:0000313" key="4">
    <source>
        <dbReference type="Proteomes" id="UP000243797"/>
    </source>
</evidence>
<organism evidence="3 4">
    <name type="scientific">Sphaceloma murrayae</name>
    <dbReference type="NCBI Taxonomy" id="2082308"/>
    <lineage>
        <taxon>Eukaryota</taxon>
        <taxon>Fungi</taxon>
        <taxon>Dikarya</taxon>
        <taxon>Ascomycota</taxon>
        <taxon>Pezizomycotina</taxon>
        <taxon>Dothideomycetes</taxon>
        <taxon>Dothideomycetidae</taxon>
        <taxon>Myriangiales</taxon>
        <taxon>Elsinoaceae</taxon>
        <taxon>Sphaceloma</taxon>
    </lineage>
</organism>
<feature type="compositionally biased region" description="Polar residues" evidence="2">
    <location>
        <begin position="1289"/>
        <end position="1301"/>
    </location>
</feature>
<feature type="compositionally biased region" description="Basic residues" evidence="2">
    <location>
        <begin position="1"/>
        <end position="11"/>
    </location>
</feature>
<feature type="region of interest" description="Disordered" evidence="2">
    <location>
        <begin position="1280"/>
        <end position="1313"/>
    </location>
</feature>
<feature type="region of interest" description="Disordered" evidence="2">
    <location>
        <begin position="1"/>
        <end position="26"/>
    </location>
</feature>
<feature type="compositionally biased region" description="Basic and acidic residues" evidence="2">
    <location>
        <begin position="919"/>
        <end position="932"/>
    </location>
</feature>